<name>A0A318LBF4_9PSEU</name>
<sequence length="88" mass="9736">MAILVHEVAALPERYLPPARAGQQEYVAELVHLLRRANPEVDEAGGRLRIHGALALVNEFTRTRRYAGRPHLVDELSAIALDLCGTAR</sequence>
<dbReference type="Gene3D" id="1.10.357.10">
    <property type="entry name" value="Tetracycline Repressor, domain 2"/>
    <property type="match status" value="1"/>
</dbReference>
<proteinExistence type="predicted"/>
<dbReference type="EMBL" id="MASU01000019">
    <property type="protein sequence ID" value="PXY18777.1"/>
    <property type="molecule type" value="Genomic_DNA"/>
</dbReference>
<dbReference type="RefSeq" id="WP_110343509.1">
    <property type="nucleotide sequence ID" value="NZ_JBHVKT010000003.1"/>
</dbReference>
<dbReference type="Proteomes" id="UP000247892">
    <property type="component" value="Unassembled WGS sequence"/>
</dbReference>
<dbReference type="AlphaFoldDB" id="A0A318LBF4"/>
<evidence type="ECO:0000313" key="1">
    <source>
        <dbReference type="EMBL" id="PXY18777.1"/>
    </source>
</evidence>
<evidence type="ECO:0008006" key="3">
    <source>
        <dbReference type="Google" id="ProtNLM"/>
    </source>
</evidence>
<dbReference type="OrthoDB" id="4456617at2"/>
<reference evidence="1 2" key="1">
    <citation type="submission" date="2016-07" db="EMBL/GenBank/DDBJ databases">
        <title>Draft genome sequence of Prauserella sp. YIM 121212, isolated from alkaline soil.</title>
        <authorList>
            <person name="Ruckert C."/>
            <person name="Albersmeier A."/>
            <person name="Jiang C.-L."/>
            <person name="Jiang Y."/>
            <person name="Kalinowski J."/>
            <person name="Schneider O."/>
            <person name="Winkler A."/>
            <person name="Zotchev S.B."/>
        </authorList>
    </citation>
    <scope>NUCLEOTIDE SEQUENCE [LARGE SCALE GENOMIC DNA]</scope>
    <source>
        <strain evidence="1 2">YIM 121212</strain>
    </source>
</reference>
<evidence type="ECO:0000313" key="2">
    <source>
        <dbReference type="Proteomes" id="UP000247892"/>
    </source>
</evidence>
<organism evidence="1 2">
    <name type="scientific">Prauserella flavalba</name>
    <dbReference type="NCBI Taxonomy" id="1477506"/>
    <lineage>
        <taxon>Bacteria</taxon>
        <taxon>Bacillati</taxon>
        <taxon>Actinomycetota</taxon>
        <taxon>Actinomycetes</taxon>
        <taxon>Pseudonocardiales</taxon>
        <taxon>Pseudonocardiaceae</taxon>
        <taxon>Prauserella</taxon>
    </lineage>
</organism>
<protein>
    <recommendedName>
        <fullName evidence="3">MftR C-terminal domain-containing protein</fullName>
    </recommendedName>
</protein>
<keyword evidence="2" id="KW-1185">Reference proteome</keyword>
<gene>
    <name evidence="1" type="ORF">BA062_34820</name>
</gene>
<accession>A0A318LBF4</accession>
<comment type="caution">
    <text evidence="1">The sequence shown here is derived from an EMBL/GenBank/DDBJ whole genome shotgun (WGS) entry which is preliminary data.</text>
</comment>